<dbReference type="CDD" id="cd11061">
    <property type="entry name" value="CYP67-like"/>
    <property type="match status" value="1"/>
</dbReference>
<evidence type="ECO:0000313" key="14">
    <source>
        <dbReference type="Proteomes" id="UP001610563"/>
    </source>
</evidence>
<comment type="caution">
    <text evidence="13">The sequence shown here is derived from an EMBL/GenBank/DDBJ whole genome shotgun (WGS) entry which is preliminary data.</text>
</comment>
<evidence type="ECO:0000256" key="9">
    <source>
        <dbReference type="ARBA" id="ARBA00023004"/>
    </source>
</evidence>
<feature type="transmembrane region" description="Helical" evidence="12">
    <location>
        <begin position="33"/>
        <end position="52"/>
    </location>
</feature>
<name>A0ABR4G8I8_9EURO</name>
<evidence type="ECO:0000256" key="10">
    <source>
        <dbReference type="ARBA" id="ARBA00023033"/>
    </source>
</evidence>
<dbReference type="InterPro" id="IPR050121">
    <property type="entry name" value="Cytochrome_P450_monoxygenase"/>
</dbReference>
<gene>
    <name evidence="13" type="ORF">BJX66DRAFT_337119</name>
</gene>
<feature type="transmembrane region" description="Helical" evidence="12">
    <location>
        <begin position="59"/>
        <end position="80"/>
    </location>
</feature>
<dbReference type="Pfam" id="PF00067">
    <property type="entry name" value="p450"/>
    <property type="match status" value="1"/>
</dbReference>
<keyword evidence="7 12" id="KW-1133">Transmembrane helix</keyword>
<evidence type="ECO:0000256" key="6">
    <source>
        <dbReference type="ARBA" id="ARBA00022723"/>
    </source>
</evidence>
<organism evidence="13 14">
    <name type="scientific">Aspergillus keveii</name>
    <dbReference type="NCBI Taxonomy" id="714993"/>
    <lineage>
        <taxon>Eukaryota</taxon>
        <taxon>Fungi</taxon>
        <taxon>Dikarya</taxon>
        <taxon>Ascomycota</taxon>
        <taxon>Pezizomycotina</taxon>
        <taxon>Eurotiomycetes</taxon>
        <taxon>Eurotiomycetidae</taxon>
        <taxon>Eurotiales</taxon>
        <taxon>Aspergillaceae</taxon>
        <taxon>Aspergillus</taxon>
        <taxon>Aspergillus subgen. Nidulantes</taxon>
    </lineage>
</organism>
<comment type="cofactor">
    <cofactor evidence="1">
        <name>heme</name>
        <dbReference type="ChEBI" id="CHEBI:30413"/>
    </cofactor>
</comment>
<evidence type="ECO:0000256" key="8">
    <source>
        <dbReference type="ARBA" id="ARBA00023002"/>
    </source>
</evidence>
<dbReference type="PRINTS" id="PR00385">
    <property type="entry name" value="P450"/>
</dbReference>
<keyword evidence="4" id="KW-0349">Heme</keyword>
<evidence type="ECO:0000256" key="1">
    <source>
        <dbReference type="ARBA" id="ARBA00001971"/>
    </source>
</evidence>
<keyword evidence="6" id="KW-0479">Metal-binding</keyword>
<keyword evidence="5 12" id="KW-0812">Transmembrane</keyword>
<protein>
    <submittedName>
        <fullName evidence="13">Cytochrome P450</fullName>
    </submittedName>
</protein>
<dbReference type="PRINTS" id="PR00463">
    <property type="entry name" value="EP450I"/>
</dbReference>
<keyword evidence="9" id="KW-0408">Iron</keyword>
<dbReference type="InterPro" id="IPR001128">
    <property type="entry name" value="Cyt_P450"/>
</dbReference>
<dbReference type="Proteomes" id="UP001610563">
    <property type="component" value="Unassembled WGS sequence"/>
</dbReference>
<dbReference type="EMBL" id="JBFTWV010000036">
    <property type="protein sequence ID" value="KAL2795337.1"/>
    <property type="molecule type" value="Genomic_DNA"/>
</dbReference>
<keyword evidence="11 12" id="KW-0472">Membrane</keyword>
<keyword evidence="10" id="KW-0503">Monooxygenase</keyword>
<dbReference type="SUPFAM" id="SSF48264">
    <property type="entry name" value="Cytochrome P450"/>
    <property type="match status" value="1"/>
</dbReference>
<accession>A0ABR4G8I8</accession>
<comment type="subcellular location">
    <subcellularLocation>
        <location evidence="2">Membrane</location>
    </subcellularLocation>
</comment>
<evidence type="ECO:0000313" key="13">
    <source>
        <dbReference type="EMBL" id="KAL2795337.1"/>
    </source>
</evidence>
<proteinExistence type="inferred from homology"/>
<evidence type="ECO:0000256" key="3">
    <source>
        <dbReference type="ARBA" id="ARBA00010617"/>
    </source>
</evidence>
<dbReference type="PANTHER" id="PTHR24305">
    <property type="entry name" value="CYTOCHROME P450"/>
    <property type="match status" value="1"/>
</dbReference>
<keyword evidence="14" id="KW-1185">Reference proteome</keyword>
<evidence type="ECO:0000256" key="4">
    <source>
        <dbReference type="ARBA" id="ARBA00022617"/>
    </source>
</evidence>
<sequence>MALLSTYTSAVLAGVASHVAYFRTGEHHLHGVLYLKLFFIAIASGTGILFSLQGNAWRAFTAVISLTSAYLLGLYGSLLISRAFLHPLRKFPGPFAARLSSAWLTTQLKNNNLHIKLLELHNKYGPFIRVGSNDISVIHPKALEIVYGPNSRCFKGPQYDMSHPELSLQLMRDPVVHHARRRVWSGAFSEKLLRGYEQRIRGYREELVSRLSEMSESGQTINIRKWFNLYSFDVMGDLSFGNGFGSLQRGEEHWAVRLLNSFVDPIGLFLPTWAFVMLAATPGLSGDFWKFPAFCKEMMVARFKNTPEIPDVSSAFISALKGRDLSEISPEEQNLLFSDARVIVIAGSDTTSSALSAILYELVRHPEEIEKLRAEFAPHINGANRDFSHPTIAHLDHLNGVINEVLRLYPAVPSYLQRKTPPEGIVIDGVHVPGNVNIICPLYTIGRSELAYVKPDEFIPERWYSSPELIKEKAAFMPFSAGEFNCVGRPLALMNLRSTIARLVMEFDFQFARGEDGSRFLGDAKDNFVFYPGDLNMVFTRR</sequence>
<evidence type="ECO:0000256" key="7">
    <source>
        <dbReference type="ARBA" id="ARBA00022989"/>
    </source>
</evidence>
<dbReference type="Gene3D" id="1.10.630.10">
    <property type="entry name" value="Cytochrome P450"/>
    <property type="match status" value="1"/>
</dbReference>
<dbReference type="PANTHER" id="PTHR24305:SF112">
    <property type="entry name" value="L-ORNITHINE-N5-MONOOXYGENASE (EUROFUNG)"/>
    <property type="match status" value="1"/>
</dbReference>
<keyword evidence="8" id="KW-0560">Oxidoreductase</keyword>
<dbReference type="InterPro" id="IPR036396">
    <property type="entry name" value="Cyt_P450_sf"/>
</dbReference>
<evidence type="ECO:0000256" key="12">
    <source>
        <dbReference type="SAM" id="Phobius"/>
    </source>
</evidence>
<reference evidence="13 14" key="1">
    <citation type="submission" date="2024-07" db="EMBL/GenBank/DDBJ databases">
        <title>Section-level genome sequencing and comparative genomics of Aspergillus sections Usti and Cavernicolus.</title>
        <authorList>
            <consortium name="Lawrence Berkeley National Laboratory"/>
            <person name="Nybo J.L."/>
            <person name="Vesth T.C."/>
            <person name="Theobald S."/>
            <person name="Frisvad J.C."/>
            <person name="Larsen T.O."/>
            <person name="Kjaerboelling I."/>
            <person name="Rothschild-Mancinelli K."/>
            <person name="Lyhne E.K."/>
            <person name="Kogle M.E."/>
            <person name="Barry K."/>
            <person name="Clum A."/>
            <person name="Na H."/>
            <person name="Ledsgaard L."/>
            <person name="Lin J."/>
            <person name="Lipzen A."/>
            <person name="Kuo A."/>
            <person name="Riley R."/>
            <person name="Mondo S."/>
            <person name="Labutti K."/>
            <person name="Haridas S."/>
            <person name="Pangalinan J."/>
            <person name="Salamov A.A."/>
            <person name="Simmons B.A."/>
            <person name="Magnuson J.K."/>
            <person name="Chen J."/>
            <person name="Drula E."/>
            <person name="Henrissat B."/>
            <person name="Wiebenga A."/>
            <person name="Lubbers R.J."/>
            <person name="Gomes A.C."/>
            <person name="Makela M.R."/>
            <person name="Stajich J."/>
            <person name="Grigoriev I.V."/>
            <person name="Mortensen U.H."/>
            <person name="De Vries R.P."/>
            <person name="Baker S.E."/>
            <person name="Andersen M.R."/>
        </authorList>
    </citation>
    <scope>NUCLEOTIDE SEQUENCE [LARGE SCALE GENOMIC DNA]</scope>
    <source>
        <strain evidence="13 14">CBS 209.92</strain>
    </source>
</reference>
<dbReference type="InterPro" id="IPR002401">
    <property type="entry name" value="Cyt_P450_E_grp-I"/>
</dbReference>
<evidence type="ECO:0000256" key="5">
    <source>
        <dbReference type="ARBA" id="ARBA00022692"/>
    </source>
</evidence>
<evidence type="ECO:0000256" key="2">
    <source>
        <dbReference type="ARBA" id="ARBA00004370"/>
    </source>
</evidence>
<comment type="similarity">
    <text evidence="3">Belongs to the cytochrome P450 family.</text>
</comment>
<evidence type="ECO:0000256" key="11">
    <source>
        <dbReference type="ARBA" id="ARBA00023136"/>
    </source>
</evidence>